<dbReference type="InterPro" id="IPR001910">
    <property type="entry name" value="Inosine/uridine_hydrolase_dom"/>
</dbReference>
<dbReference type="Proteomes" id="UP000198508">
    <property type="component" value="Unassembled WGS sequence"/>
</dbReference>
<keyword evidence="2" id="KW-0326">Glycosidase</keyword>
<dbReference type="RefSeq" id="WP_242956296.1">
    <property type="nucleotide sequence ID" value="NZ_DAINWJ010000227.1"/>
</dbReference>
<evidence type="ECO:0000259" key="3">
    <source>
        <dbReference type="Pfam" id="PF01156"/>
    </source>
</evidence>
<dbReference type="InterPro" id="IPR023186">
    <property type="entry name" value="IUNH"/>
</dbReference>
<evidence type="ECO:0000256" key="1">
    <source>
        <dbReference type="ARBA" id="ARBA00022801"/>
    </source>
</evidence>
<dbReference type="STRING" id="460384.SAMN05216313_106108"/>
<dbReference type="PANTHER" id="PTHR12304:SF4">
    <property type="entry name" value="URIDINE NUCLEOSIDASE"/>
    <property type="match status" value="1"/>
</dbReference>
<dbReference type="InterPro" id="IPR036452">
    <property type="entry name" value="Ribo_hydro-like"/>
</dbReference>
<evidence type="ECO:0000256" key="2">
    <source>
        <dbReference type="ARBA" id="ARBA00023295"/>
    </source>
</evidence>
<dbReference type="SUPFAM" id="SSF53590">
    <property type="entry name" value="Nucleoside hydrolase"/>
    <property type="match status" value="1"/>
</dbReference>
<keyword evidence="1" id="KW-0378">Hydrolase</keyword>
<dbReference type="EMBL" id="FOIM01000006">
    <property type="protein sequence ID" value="SET44060.1"/>
    <property type="molecule type" value="Genomic_DNA"/>
</dbReference>
<dbReference type="PANTHER" id="PTHR12304">
    <property type="entry name" value="INOSINE-URIDINE PREFERRING NUCLEOSIDE HYDROLASE"/>
    <property type="match status" value="1"/>
</dbReference>
<reference evidence="5" key="1">
    <citation type="submission" date="2016-10" db="EMBL/GenBank/DDBJ databases">
        <authorList>
            <person name="Varghese N."/>
            <person name="Submissions S."/>
        </authorList>
    </citation>
    <scope>NUCLEOTIDE SEQUENCE [LARGE SCALE GENOMIC DNA]</scope>
    <source>
        <strain evidence="5">NLAE-zl-G277</strain>
    </source>
</reference>
<dbReference type="Pfam" id="PF01156">
    <property type="entry name" value="IU_nuc_hydro"/>
    <property type="match status" value="1"/>
</dbReference>
<evidence type="ECO:0000313" key="5">
    <source>
        <dbReference type="Proteomes" id="UP000198508"/>
    </source>
</evidence>
<proteinExistence type="predicted"/>
<dbReference type="GO" id="GO:0006152">
    <property type="term" value="P:purine nucleoside catabolic process"/>
    <property type="evidence" value="ECO:0007669"/>
    <property type="project" value="TreeGrafter"/>
</dbReference>
<sequence length="325" mass="36209">MMERIIIDTDPGVDDAMAILLAVKAADRLKIEALTTVDGNVGIRQVTDNALSVLELCGADHIPVYRGADHPLGKDVAYSDDFHGSDGLGGVNIRPERLKTMEEPAVDYLVRAAAEHPGELTLVLLGPMTNAALAVRKDPGFAKNIRRLVVMGGAEHGGNMSPVAEFNFFHDPQAASEVFQAGFKEIVMVGLDATGKVYMTPAMRELLYLIGTPISRFIHKITRRYTDRRWEINRVMGCQLCDPLVAGYLIDPGILTLEDAHVEIETQGRCEGMSVVYRTKRYPELQANCKIAVDTDSRRFFDVFYLTQFPEYRTEINAMLDREFR</sequence>
<protein>
    <submittedName>
        <fullName evidence="4">Purine nucleosidase</fullName>
    </submittedName>
</protein>
<dbReference type="GO" id="GO:0005829">
    <property type="term" value="C:cytosol"/>
    <property type="evidence" value="ECO:0007669"/>
    <property type="project" value="TreeGrafter"/>
</dbReference>
<feature type="domain" description="Inosine/uridine-preferring nucleoside hydrolase" evidence="3">
    <location>
        <begin position="5"/>
        <end position="302"/>
    </location>
</feature>
<dbReference type="GeneID" id="93276688"/>
<gene>
    <name evidence="4" type="ORF">SAMN05216313_106108</name>
</gene>
<dbReference type="Gene3D" id="3.90.245.10">
    <property type="entry name" value="Ribonucleoside hydrolase-like"/>
    <property type="match status" value="1"/>
</dbReference>
<accession>A0A1I0EHI4</accession>
<dbReference type="GO" id="GO:0008477">
    <property type="term" value="F:purine nucleosidase activity"/>
    <property type="evidence" value="ECO:0007669"/>
    <property type="project" value="TreeGrafter"/>
</dbReference>
<keyword evidence="5" id="KW-1185">Reference proteome</keyword>
<organism evidence="4 5">
    <name type="scientific">Enterocloster lavalensis</name>
    <dbReference type="NCBI Taxonomy" id="460384"/>
    <lineage>
        <taxon>Bacteria</taxon>
        <taxon>Bacillati</taxon>
        <taxon>Bacillota</taxon>
        <taxon>Clostridia</taxon>
        <taxon>Lachnospirales</taxon>
        <taxon>Lachnospiraceae</taxon>
        <taxon>Enterocloster</taxon>
    </lineage>
</organism>
<dbReference type="AlphaFoldDB" id="A0A1I0EHI4"/>
<evidence type="ECO:0000313" key="4">
    <source>
        <dbReference type="EMBL" id="SET44060.1"/>
    </source>
</evidence>
<name>A0A1I0EHI4_9FIRM</name>